<dbReference type="PROSITE" id="PS50994">
    <property type="entry name" value="INTEGRASE"/>
    <property type="match status" value="1"/>
</dbReference>
<protein>
    <recommendedName>
        <fullName evidence="3">Integrase catalytic domain-containing protein</fullName>
    </recommendedName>
</protein>
<dbReference type="GO" id="GO:0032196">
    <property type="term" value="P:transposition"/>
    <property type="evidence" value="ECO:0007669"/>
    <property type="project" value="TreeGrafter"/>
</dbReference>
<dbReference type="NCBIfam" id="NF033563">
    <property type="entry name" value="transpos_IS30"/>
    <property type="match status" value="1"/>
</dbReference>
<accession>A0A212JHK3</accession>
<dbReference type="InterPro" id="IPR012337">
    <property type="entry name" value="RNaseH-like_sf"/>
</dbReference>
<dbReference type="GO" id="GO:0015074">
    <property type="term" value="P:DNA integration"/>
    <property type="evidence" value="ECO:0007669"/>
    <property type="project" value="InterPro"/>
</dbReference>
<feature type="region of interest" description="Disordered" evidence="2">
    <location>
        <begin position="149"/>
        <end position="169"/>
    </location>
</feature>
<proteinExistence type="predicted"/>
<dbReference type="Gene3D" id="1.10.10.60">
    <property type="entry name" value="Homeodomain-like"/>
    <property type="match status" value="1"/>
</dbReference>
<feature type="domain" description="Integrase catalytic" evidence="3">
    <location>
        <begin position="168"/>
        <end position="337"/>
    </location>
</feature>
<dbReference type="InterPro" id="IPR036397">
    <property type="entry name" value="RNaseH_sf"/>
</dbReference>
<evidence type="ECO:0000259" key="3">
    <source>
        <dbReference type="PROSITE" id="PS50994"/>
    </source>
</evidence>
<dbReference type="Gene3D" id="3.30.420.10">
    <property type="entry name" value="Ribonuclease H-like superfamily/Ribonuclease H"/>
    <property type="match status" value="1"/>
</dbReference>
<dbReference type="SUPFAM" id="SSF53098">
    <property type="entry name" value="Ribonuclease H-like"/>
    <property type="match status" value="1"/>
</dbReference>
<feature type="compositionally biased region" description="Basic residues" evidence="2">
    <location>
        <begin position="149"/>
        <end position="163"/>
    </location>
</feature>
<evidence type="ECO:0000256" key="2">
    <source>
        <dbReference type="SAM" id="MobiDB-lite"/>
    </source>
</evidence>
<keyword evidence="1" id="KW-0233">DNA recombination</keyword>
<dbReference type="PANTHER" id="PTHR10948:SF23">
    <property type="entry name" value="TRANSPOSASE INSI FOR INSERTION SEQUENCE ELEMENT IS30A-RELATED"/>
    <property type="match status" value="1"/>
</dbReference>
<dbReference type="AlphaFoldDB" id="A0A212JHK3"/>
<organism evidence="4">
    <name type="scientific">uncultured Eubacteriales bacterium</name>
    <dbReference type="NCBI Taxonomy" id="172733"/>
    <lineage>
        <taxon>Bacteria</taxon>
        <taxon>Bacillati</taxon>
        <taxon>Bacillota</taxon>
        <taxon>Clostridia</taxon>
        <taxon>Eubacteriales</taxon>
        <taxon>environmental samples</taxon>
    </lineage>
</organism>
<evidence type="ECO:0000256" key="1">
    <source>
        <dbReference type="ARBA" id="ARBA00023172"/>
    </source>
</evidence>
<dbReference type="GO" id="GO:0006310">
    <property type="term" value="P:DNA recombination"/>
    <property type="evidence" value="ECO:0007669"/>
    <property type="project" value="UniProtKB-KW"/>
</dbReference>
<dbReference type="PANTHER" id="PTHR10948">
    <property type="entry name" value="TRANSPOSASE"/>
    <property type="match status" value="1"/>
</dbReference>
<dbReference type="GO" id="GO:0003676">
    <property type="term" value="F:nucleic acid binding"/>
    <property type="evidence" value="ECO:0007669"/>
    <property type="project" value="InterPro"/>
</dbReference>
<dbReference type="GO" id="GO:0005829">
    <property type="term" value="C:cytosol"/>
    <property type="evidence" value="ECO:0007669"/>
    <property type="project" value="TreeGrafter"/>
</dbReference>
<gene>
    <name evidence="4" type="ORF">KL86CLO1_11102</name>
</gene>
<dbReference type="Pfam" id="PF13936">
    <property type="entry name" value="HTH_38"/>
    <property type="match status" value="1"/>
</dbReference>
<dbReference type="EMBL" id="FLUN01000001">
    <property type="protein sequence ID" value="SBV98908.1"/>
    <property type="molecule type" value="Genomic_DNA"/>
</dbReference>
<dbReference type="InterPro" id="IPR025246">
    <property type="entry name" value="IS30-like_HTH"/>
</dbReference>
<evidence type="ECO:0000313" key="4">
    <source>
        <dbReference type="EMBL" id="SBV98908.1"/>
    </source>
</evidence>
<dbReference type="InterPro" id="IPR001584">
    <property type="entry name" value="Integrase_cat-core"/>
</dbReference>
<dbReference type="InterPro" id="IPR051917">
    <property type="entry name" value="Transposase-Integrase"/>
</dbReference>
<reference evidence="4" key="1">
    <citation type="submission" date="2016-04" db="EMBL/GenBank/DDBJ databases">
        <authorList>
            <person name="Evans L.H."/>
            <person name="Alamgir A."/>
            <person name="Owens N."/>
            <person name="Weber N.D."/>
            <person name="Virtaneva K."/>
            <person name="Barbian K."/>
            <person name="Babar A."/>
            <person name="Rosenke K."/>
        </authorList>
    </citation>
    <scope>NUCLEOTIDE SEQUENCE</scope>
    <source>
        <strain evidence="4">86</strain>
    </source>
</reference>
<sequence length="343" mass="40080">MSRKSRYLTRTDRDIIERMYNRGDSKRSIALFLEVSPSTITREIPRGLYDFLEYRTWKESKRYSAEIAQTNADYQNTAKGRPMKIGNDFALVQHIEDEILKGYSPDVVISNLAKQNTKPFSTVTLYRYIDCGYIFTRITNNNLLEKSRRKRSYKKVKKAKRPPAGKSIEHRPECIDTREEFGHWEMDCVIGKLKGKRQALLVLTERKTRFEIISHLRSKTARSVVHNLDRIQSTCDFPNVFKTITVDNGSEFSDCYGMEHDRQGNERTSVYYCHPYTSCERGSNERMNRMIRRFFPKGQSLYKVTQSECEHVSDWLNNYPRKLLNYETPAALFAAELAALANP</sequence>
<dbReference type="InterPro" id="IPR053392">
    <property type="entry name" value="Transposase_IS30-like"/>
</dbReference>
<name>A0A212JHK3_9FIRM</name>
<dbReference type="GO" id="GO:0004803">
    <property type="term" value="F:transposase activity"/>
    <property type="evidence" value="ECO:0007669"/>
    <property type="project" value="TreeGrafter"/>
</dbReference>